<protein>
    <submittedName>
        <fullName evidence="1">Uncharacterized protein</fullName>
    </submittedName>
</protein>
<dbReference type="EnsemblMetazoa" id="OVOC8818.1">
    <property type="protein sequence ID" value="OVOC8818.1"/>
    <property type="gene ID" value="WBGene00245627"/>
</dbReference>
<reference evidence="1" key="2">
    <citation type="submission" date="2022-06" db="UniProtKB">
        <authorList>
            <consortium name="EnsemblMetazoa"/>
        </authorList>
    </citation>
    <scope>IDENTIFICATION</scope>
</reference>
<keyword evidence="2" id="KW-1185">Reference proteome</keyword>
<dbReference type="AlphaFoldDB" id="A0A8R1Y507"/>
<sequence length="78" mass="8989">MAGLFRSLSQRFRRSKRHYHPDGNTAGTSEYQQVASFAMKILLLITSFSKKSQTLMSKTQRLEAKDCNILILKLRIIN</sequence>
<evidence type="ECO:0000313" key="2">
    <source>
        <dbReference type="Proteomes" id="UP000024404"/>
    </source>
</evidence>
<dbReference type="EMBL" id="CMVM020000250">
    <property type="status" value="NOT_ANNOTATED_CDS"/>
    <property type="molecule type" value="Genomic_DNA"/>
</dbReference>
<reference evidence="2" key="1">
    <citation type="submission" date="2013-10" db="EMBL/GenBank/DDBJ databases">
        <title>Genome sequencing of Onchocerca volvulus.</title>
        <authorList>
            <person name="Cotton J."/>
            <person name="Tsai J."/>
            <person name="Stanley E."/>
            <person name="Tracey A."/>
            <person name="Holroyd N."/>
            <person name="Lustigman S."/>
            <person name="Berriman M."/>
        </authorList>
    </citation>
    <scope>NUCLEOTIDE SEQUENCE</scope>
</reference>
<name>A0A8R1Y507_ONCVO</name>
<organism evidence="1 2">
    <name type="scientific">Onchocerca volvulus</name>
    <dbReference type="NCBI Taxonomy" id="6282"/>
    <lineage>
        <taxon>Eukaryota</taxon>
        <taxon>Metazoa</taxon>
        <taxon>Ecdysozoa</taxon>
        <taxon>Nematoda</taxon>
        <taxon>Chromadorea</taxon>
        <taxon>Rhabditida</taxon>
        <taxon>Spirurina</taxon>
        <taxon>Spiruromorpha</taxon>
        <taxon>Filarioidea</taxon>
        <taxon>Onchocercidae</taxon>
        <taxon>Onchocerca</taxon>
    </lineage>
</organism>
<accession>A0A8R1Y507</accession>
<proteinExistence type="predicted"/>
<evidence type="ECO:0000313" key="1">
    <source>
        <dbReference type="EnsemblMetazoa" id="OVOC8818.1"/>
    </source>
</evidence>
<dbReference type="Proteomes" id="UP000024404">
    <property type="component" value="Unassembled WGS sequence"/>
</dbReference>